<evidence type="ECO:0000313" key="2">
    <source>
        <dbReference type="Proteomes" id="UP000076959"/>
    </source>
</evidence>
<dbReference type="RefSeq" id="WP_063703494.1">
    <property type="nucleotide sequence ID" value="NZ_LUUB01000079.1"/>
</dbReference>
<keyword evidence="2" id="KW-1185">Reference proteome</keyword>
<name>A0A176YFK9_9BRAD</name>
<reference evidence="1 2" key="1">
    <citation type="submission" date="2016-03" db="EMBL/GenBank/DDBJ databases">
        <title>Draft Genome Sequence of the Strain BR 10245 (Bradyrhizobium sp.) isolated from nodules of Centrolobium paraense.</title>
        <authorList>
            <person name="Simoes-Araujo J.L.Sr."/>
            <person name="Barauna A.C."/>
            <person name="Silva K."/>
            <person name="Zilli J.E."/>
        </authorList>
    </citation>
    <scope>NUCLEOTIDE SEQUENCE [LARGE SCALE GENOMIC DNA]</scope>
    <source>
        <strain evidence="1 2">BR 10245</strain>
    </source>
</reference>
<dbReference type="Proteomes" id="UP000076959">
    <property type="component" value="Unassembled WGS sequence"/>
</dbReference>
<dbReference type="STRING" id="1505087.AYJ54_00520"/>
<sequence>MHIISDASLKRPGWVYRRAQSGSFVGSYVFVEPRVNWKHVDGPLLYVSDGSLHWLTYWERIQLFFGWTDVHEIDFKCRR</sequence>
<evidence type="ECO:0000313" key="1">
    <source>
        <dbReference type="EMBL" id="OAF05423.1"/>
    </source>
</evidence>
<accession>A0A176YFK9</accession>
<dbReference type="EMBL" id="LUUB01000079">
    <property type="protein sequence ID" value="OAF05423.1"/>
    <property type="molecule type" value="Genomic_DNA"/>
</dbReference>
<protein>
    <submittedName>
        <fullName evidence="1">Uncharacterized protein</fullName>
    </submittedName>
</protein>
<dbReference type="AlphaFoldDB" id="A0A176YFK9"/>
<organism evidence="1 2">
    <name type="scientific">Bradyrhizobium centrolobii</name>
    <dbReference type="NCBI Taxonomy" id="1505087"/>
    <lineage>
        <taxon>Bacteria</taxon>
        <taxon>Pseudomonadati</taxon>
        <taxon>Pseudomonadota</taxon>
        <taxon>Alphaproteobacteria</taxon>
        <taxon>Hyphomicrobiales</taxon>
        <taxon>Nitrobacteraceae</taxon>
        <taxon>Bradyrhizobium</taxon>
    </lineage>
</organism>
<dbReference type="OrthoDB" id="9816539at2"/>
<comment type="caution">
    <text evidence="1">The sequence shown here is derived from an EMBL/GenBank/DDBJ whole genome shotgun (WGS) entry which is preliminary data.</text>
</comment>
<proteinExistence type="predicted"/>
<gene>
    <name evidence="1" type="ORF">AYJ54_00520</name>
</gene>